<sequence length="68" mass="7198">MASGPRLATGRNAFAVLTAAATPCSSAAAPTSRSVRAPVIRVPPSAVDVRRWTSAVRFDRTLTDRDPF</sequence>
<protein>
    <recommendedName>
        <fullName evidence="3">Secreted protein</fullName>
    </recommendedName>
</protein>
<evidence type="ECO:0000313" key="2">
    <source>
        <dbReference type="Proteomes" id="UP001501676"/>
    </source>
</evidence>
<reference evidence="2" key="1">
    <citation type="journal article" date="2019" name="Int. J. Syst. Evol. Microbiol.">
        <title>The Global Catalogue of Microorganisms (GCM) 10K type strain sequencing project: providing services to taxonomists for standard genome sequencing and annotation.</title>
        <authorList>
            <consortium name="The Broad Institute Genomics Platform"/>
            <consortium name="The Broad Institute Genome Sequencing Center for Infectious Disease"/>
            <person name="Wu L."/>
            <person name="Ma J."/>
        </authorList>
    </citation>
    <scope>NUCLEOTIDE SEQUENCE [LARGE SCALE GENOMIC DNA]</scope>
    <source>
        <strain evidence="2">JCM 9458</strain>
    </source>
</reference>
<evidence type="ECO:0008006" key="3">
    <source>
        <dbReference type="Google" id="ProtNLM"/>
    </source>
</evidence>
<accession>A0ABP6T2R2</accession>
<evidence type="ECO:0000313" key="1">
    <source>
        <dbReference type="EMBL" id="GAA3391685.1"/>
    </source>
</evidence>
<organism evidence="1 2">
    <name type="scientific">Cryptosporangium minutisporangium</name>
    <dbReference type="NCBI Taxonomy" id="113569"/>
    <lineage>
        <taxon>Bacteria</taxon>
        <taxon>Bacillati</taxon>
        <taxon>Actinomycetota</taxon>
        <taxon>Actinomycetes</taxon>
        <taxon>Cryptosporangiales</taxon>
        <taxon>Cryptosporangiaceae</taxon>
        <taxon>Cryptosporangium</taxon>
    </lineage>
</organism>
<dbReference type="EMBL" id="BAAAYN010000034">
    <property type="protein sequence ID" value="GAA3391685.1"/>
    <property type="molecule type" value="Genomic_DNA"/>
</dbReference>
<comment type="caution">
    <text evidence="1">The sequence shown here is derived from an EMBL/GenBank/DDBJ whole genome shotgun (WGS) entry which is preliminary data.</text>
</comment>
<name>A0ABP6T2R2_9ACTN</name>
<keyword evidence="2" id="KW-1185">Reference proteome</keyword>
<dbReference type="Proteomes" id="UP001501676">
    <property type="component" value="Unassembled WGS sequence"/>
</dbReference>
<gene>
    <name evidence="1" type="ORF">GCM10020369_50560</name>
</gene>
<proteinExistence type="predicted"/>